<dbReference type="Pfam" id="PF13460">
    <property type="entry name" value="NAD_binding_10"/>
    <property type="match status" value="1"/>
</dbReference>
<organism evidence="2 3">
    <name type="scientific">Thiomicrorhabdus lithotrophica</name>
    <dbReference type="NCBI Taxonomy" id="2949997"/>
    <lineage>
        <taxon>Bacteria</taxon>
        <taxon>Pseudomonadati</taxon>
        <taxon>Pseudomonadota</taxon>
        <taxon>Gammaproteobacteria</taxon>
        <taxon>Thiotrichales</taxon>
        <taxon>Piscirickettsiaceae</taxon>
        <taxon>Thiomicrorhabdus</taxon>
    </lineage>
</organism>
<reference evidence="2 3" key="1">
    <citation type="submission" date="2022-06" db="EMBL/GenBank/DDBJ databases">
        <title>Thiomicrohabdus sp. nov, an obligately chemolithoautotrophic, sulfur-oxidizing bacterium isolated from beach of Guanyin Mountain. Amoy.</title>
        <authorList>
            <person name="Zhu H."/>
        </authorList>
    </citation>
    <scope>NUCLEOTIDE SEQUENCE [LARGE SCALE GENOMIC DNA]</scope>
    <source>
        <strain evidence="2 3">XGS-01</strain>
    </source>
</reference>
<protein>
    <submittedName>
        <fullName evidence="2">NAD(P)H-binding protein</fullName>
    </submittedName>
</protein>
<dbReference type="RefSeq" id="WP_275595197.1">
    <property type="nucleotide sequence ID" value="NZ_CP102381.1"/>
</dbReference>
<accession>A0ABY8CE20</accession>
<evidence type="ECO:0000313" key="3">
    <source>
        <dbReference type="Proteomes" id="UP001222275"/>
    </source>
</evidence>
<dbReference type="Proteomes" id="UP001222275">
    <property type="component" value="Chromosome"/>
</dbReference>
<dbReference type="PANTHER" id="PTHR12126:SF11">
    <property type="entry name" value="NADH DEHYDROGENASE [UBIQUINONE] 1 ALPHA SUBCOMPLEX SUBUNIT 9, MITOCHONDRIAL"/>
    <property type="match status" value="1"/>
</dbReference>
<dbReference type="Gene3D" id="3.40.50.720">
    <property type="entry name" value="NAD(P)-binding Rossmann-like Domain"/>
    <property type="match status" value="1"/>
</dbReference>
<feature type="domain" description="NAD(P)-binding" evidence="1">
    <location>
        <begin position="11"/>
        <end position="128"/>
    </location>
</feature>
<dbReference type="EMBL" id="CP102381">
    <property type="protein sequence ID" value="WEJ62940.1"/>
    <property type="molecule type" value="Genomic_DNA"/>
</dbReference>
<proteinExistence type="predicted"/>
<dbReference type="InterPro" id="IPR016040">
    <property type="entry name" value="NAD(P)-bd_dom"/>
</dbReference>
<evidence type="ECO:0000313" key="2">
    <source>
        <dbReference type="EMBL" id="WEJ62940.1"/>
    </source>
</evidence>
<dbReference type="SUPFAM" id="SSF51735">
    <property type="entry name" value="NAD(P)-binding Rossmann-fold domains"/>
    <property type="match status" value="1"/>
</dbReference>
<keyword evidence="3" id="KW-1185">Reference proteome</keyword>
<dbReference type="PANTHER" id="PTHR12126">
    <property type="entry name" value="NADH-UBIQUINONE OXIDOREDUCTASE 39 KDA SUBUNIT-RELATED"/>
    <property type="match status" value="1"/>
</dbReference>
<evidence type="ECO:0000259" key="1">
    <source>
        <dbReference type="Pfam" id="PF13460"/>
    </source>
</evidence>
<name>A0ABY8CE20_9GAMM</name>
<dbReference type="InterPro" id="IPR051207">
    <property type="entry name" value="ComplexI_NDUFA9_subunit"/>
</dbReference>
<dbReference type="InterPro" id="IPR036291">
    <property type="entry name" value="NAD(P)-bd_dom_sf"/>
</dbReference>
<gene>
    <name evidence="2" type="ORF">NR989_01450</name>
</gene>
<sequence>MLLGNKVSVFGGTGFVGKAVVNELSKAGYEIKVVVRRPERFREFLLYPNTTLHTLESYDDAEQLNTAVKGADIVVNLITDRSTGTEMIEQADLTAVTQKIKSATESASVKRVLSLSQIGASTDAPNSNWFGVLGEVDNLMHNVANARVTILKPSLLIGAGDDTTARFVTQLNRMDLLMVAQSSTVVQPLWIKDFAQAAVSVIKNESTFDKKLEMAGEERLTLKELAELVAELMQKDAIVFPMCKLNAKIMAMLGAFAPVASVSKSQLLMLPNDVVTDTDFNTQFGFVPASLEWAISTYAAPHDIRERYNFYRKEAGRDAQELV</sequence>